<proteinExistence type="predicted"/>
<organism evidence="1 2">
    <name type="scientific">Intoshia linei</name>
    <dbReference type="NCBI Taxonomy" id="1819745"/>
    <lineage>
        <taxon>Eukaryota</taxon>
        <taxon>Metazoa</taxon>
        <taxon>Spiralia</taxon>
        <taxon>Lophotrochozoa</taxon>
        <taxon>Mesozoa</taxon>
        <taxon>Orthonectida</taxon>
        <taxon>Rhopaluridae</taxon>
        <taxon>Intoshia</taxon>
    </lineage>
</organism>
<accession>A0A177ASZ8</accession>
<name>A0A177ASZ8_9BILA</name>
<comment type="caution">
    <text evidence="1">The sequence shown here is derived from an EMBL/GenBank/DDBJ whole genome shotgun (WGS) entry which is preliminary data.</text>
</comment>
<feature type="non-terminal residue" evidence="1">
    <location>
        <position position="93"/>
    </location>
</feature>
<evidence type="ECO:0000313" key="1">
    <source>
        <dbReference type="EMBL" id="OAF65126.1"/>
    </source>
</evidence>
<dbReference type="AlphaFoldDB" id="A0A177ASZ8"/>
<gene>
    <name evidence="1" type="ORF">A3Q56_07165</name>
</gene>
<keyword evidence="2" id="KW-1185">Reference proteome</keyword>
<dbReference type="OrthoDB" id="10264771at2759"/>
<evidence type="ECO:0000313" key="2">
    <source>
        <dbReference type="Proteomes" id="UP000078046"/>
    </source>
</evidence>
<protein>
    <recommendedName>
        <fullName evidence="3">Transposase Tc1-like domain-containing protein</fullName>
    </recommendedName>
</protein>
<dbReference type="Proteomes" id="UP000078046">
    <property type="component" value="Unassembled WGS sequence"/>
</dbReference>
<dbReference type="EMBL" id="LWCA01001434">
    <property type="protein sequence ID" value="OAF65126.1"/>
    <property type="molecule type" value="Genomic_DNA"/>
</dbReference>
<reference evidence="1 2" key="1">
    <citation type="submission" date="2016-04" db="EMBL/GenBank/DDBJ databases">
        <title>The genome of Intoshia linei affirms orthonectids as highly simplified spiralians.</title>
        <authorList>
            <person name="Mikhailov K.V."/>
            <person name="Slusarev G.S."/>
            <person name="Nikitin M.A."/>
            <person name="Logacheva M.D."/>
            <person name="Penin A."/>
            <person name="Aleoshin V."/>
            <person name="Panchin Y.V."/>
        </authorList>
    </citation>
    <scope>NUCLEOTIDE SEQUENCE [LARGE SCALE GENOMIC DNA]</scope>
    <source>
        <strain evidence="1">Intl2013</strain>
        <tissue evidence="1">Whole animal</tissue>
    </source>
</reference>
<sequence length="93" mass="10755">MSPTWPMSRNVISRFIHNPESYGKSKSPGRLKKLTSKMESHIIRDASSELGVKLRTVQQVISNCSHLQWSKRHHAPVLSKAHKENRIFFAIKY</sequence>
<evidence type="ECO:0008006" key="3">
    <source>
        <dbReference type="Google" id="ProtNLM"/>
    </source>
</evidence>